<name>A0AAU7W479_9MICO</name>
<evidence type="ECO:0008006" key="4">
    <source>
        <dbReference type="Google" id="ProtNLM"/>
    </source>
</evidence>
<proteinExistence type="predicted"/>
<dbReference type="EMBL" id="CP158374">
    <property type="protein sequence ID" value="XBX81139.1"/>
    <property type="molecule type" value="Genomic_DNA"/>
</dbReference>
<evidence type="ECO:0000256" key="2">
    <source>
        <dbReference type="SAM" id="Phobius"/>
    </source>
</evidence>
<protein>
    <recommendedName>
        <fullName evidence="4">DUF4232 domain-containing protein</fullName>
    </recommendedName>
</protein>
<gene>
    <name evidence="3" type="ORF">ABIQ69_11020</name>
</gene>
<feature type="compositionally biased region" description="Basic and acidic residues" evidence="1">
    <location>
        <begin position="7"/>
        <end position="17"/>
    </location>
</feature>
<feature type="transmembrane region" description="Helical" evidence="2">
    <location>
        <begin position="43"/>
        <end position="68"/>
    </location>
</feature>
<dbReference type="AlphaFoldDB" id="A0AAU7W479"/>
<accession>A0AAU7W479</accession>
<organism evidence="3">
    <name type="scientific">Agromyces sp. G08B096</name>
    <dbReference type="NCBI Taxonomy" id="3156399"/>
    <lineage>
        <taxon>Bacteria</taxon>
        <taxon>Bacillati</taxon>
        <taxon>Actinomycetota</taxon>
        <taxon>Actinomycetes</taxon>
        <taxon>Micrococcales</taxon>
        <taxon>Microbacteriaceae</taxon>
        <taxon>Agromyces</taxon>
    </lineage>
</organism>
<feature type="region of interest" description="Disordered" evidence="1">
    <location>
        <begin position="1"/>
        <end position="21"/>
    </location>
</feature>
<keyword evidence="2" id="KW-1133">Transmembrane helix</keyword>
<feature type="region of interest" description="Disordered" evidence="1">
    <location>
        <begin position="71"/>
        <end position="114"/>
    </location>
</feature>
<sequence length="273" mass="26237">MSAPDPDDLRESLRRAADAAPEASLRIDDVLDGARRARRRRRAAIAGGTASVAALIAAAGLAGGLAGLGPSPASDSTVAISGTPEAGLDATPQADEEAAAGVAPQDEPPFSDDRVGVDLLFRCGEAAPPATTAADASAGGLLVSVRATGPVRPGGTGDAVVTVTNTGSEPVAGVVAAPIAVAVVDGGGTVVWRSDPLGGEGEGRSIGLAAGEAAEIPVSFTAGQCVPGEAPGAEAALLDPGAYAVAAAVVVTAPDRPGLPLIAVSAAAPLTVG</sequence>
<evidence type="ECO:0000313" key="3">
    <source>
        <dbReference type="EMBL" id="XBX81139.1"/>
    </source>
</evidence>
<evidence type="ECO:0000256" key="1">
    <source>
        <dbReference type="SAM" id="MobiDB-lite"/>
    </source>
</evidence>
<keyword evidence="2" id="KW-0812">Transmembrane</keyword>
<reference evidence="3" key="1">
    <citation type="submission" date="2024-05" db="EMBL/GenBank/DDBJ databases">
        <authorList>
            <person name="Yu L."/>
        </authorList>
    </citation>
    <scope>NUCLEOTIDE SEQUENCE</scope>
    <source>
        <strain evidence="3">G08B096</strain>
    </source>
</reference>
<keyword evidence="2" id="KW-0472">Membrane</keyword>
<dbReference type="RefSeq" id="WP_350347162.1">
    <property type="nucleotide sequence ID" value="NZ_CP158374.1"/>
</dbReference>